<name>A0ABX1C349_9ACTN</name>
<dbReference type="Proteomes" id="UP000695264">
    <property type="component" value="Unassembled WGS sequence"/>
</dbReference>
<dbReference type="Gene3D" id="3.90.550.10">
    <property type="entry name" value="Spore Coat Polysaccharide Biosynthesis Protein SpsA, Chain A"/>
    <property type="match status" value="1"/>
</dbReference>
<feature type="compositionally biased region" description="Basic and acidic residues" evidence="1">
    <location>
        <begin position="16"/>
        <end position="30"/>
    </location>
</feature>
<evidence type="ECO:0000256" key="1">
    <source>
        <dbReference type="SAM" id="MobiDB-lite"/>
    </source>
</evidence>
<comment type="caution">
    <text evidence="3">The sequence shown here is derived from an EMBL/GenBank/DDBJ whole genome shotgun (WGS) entry which is preliminary data.</text>
</comment>
<feature type="region of interest" description="Disordered" evidence="1">
    <location>
        <begin position="1"/>
        <end position="47"/>
    </location>
</feature>
<keyword evidence="3" id="KW-0808">Transferase</keyword>
<dbReference type="InterPro" id="IPR025877">
    <property type="entry name" value="MobA-like_NTP_Trfase"/>
</dbReference>
<evidence type="ECO:0000313" key="4">
    <source>
        <dbReference type="Proteomes" id="UP000695264"/>
    </source>
</evidence>
<organism evidence="3 4">
    <name type="scientific">Streptomyces zingiberis</name>
    <dbReference type="NCBI Taxonomy" id="2053010"/>
    <lineage>
        <taxon>Bacteria</taxon>
        <taxon>Bacillati</taxon>
        <taxon>Actinomycetota</taxon>
        <taxon>Actinomycetes</taxon>
        <taxon>Kitasatosporales</taxon>
        <taxon>Streptomycetaceae</taxon>
        <taxon>Streptomyces</taxon>
    </lineage>
</organism>
<gene>
    <name evidence="3" type="ORF">HCK00_25950</name>
</gene>
<feature type="domain" description="MobA-like NTP transferase" evidence="2">
    <location>
        <begin position="50"/>
        <end position="216"/>
    </location>
</feature>
<evidence type="ECO:0000313" key="3">
    <source>
        <dbReference type="EMBL" id="NJQ03863.1"/>
    </source>
</evidence>
<feature type="compositionally biased region" description="Basic and acidic residues" evidence="1">
    <location>
        <begin position="245"/>
        <end position="259"/>
    </location>
</feature>
<dbReference type="InterPro" id="IPR029044">
    <property type="entry name" value="Nucleotide-diphossugar_trans"/>
</dbReference>
<dbReference type="RefSeq" id="WP_168104482.1">
    <property type="nucleotide sequence ID" value="NZ_JAATEN010000032.1"/>
</dbReference>
<feature type="compositionally biased region" description="Gly residues" evidence="1">
    <location>
        <begin position="260"/>
        <end position="272"/>
    </location>
</feature>
<protein>
    <submittedName>
        <fullName evidence="3">NTP transferase domain-containing protein</fullName>
    </submittedName>
</protein>
<dbReference type="EMBL" id="JAATEN010000032">
    <property type="protein sequence ID" value="NJQ03863.1"/>
    <property type="molecule type" value="Genomic_DNA"/>
</dbReference>
<proteinExistence type="predicted"/>
<reference evidence="3 4" key="1">
    <citation type="submission" date="2020-03" db="EMBL/GenBank/DDBJ databases">
        <title>WGS of actinomycetes isolated from Thailand.</title>
        <authorList>
            <person name="Thawai C."/>
        </authorList>
    </citation>
    <scope>NUCLEOTIDE SEQUENCE [LARGE SCALE GENOMIC DNA]</scope>
    <source>
        <strain evidence="3 4">PLAI 1-29</strain>
    </source>
</reference>
<feature type="region of interest" description="Disordered" evidence="1">
    <location>
        <begin position="227"/>
        <end position="272"/>
    </location>
</feature>
<accession>A0ABX1C349</accession>
<dbReference type="SUPFAM" id="SSF53448">
    <property type="entry name" value="Nucleotide-diphospho-sugar transferases"/>
    <property type="match status" value="1"/>
</dbReference>
<keyword evidence="4" id="KW-1185">Reference proteome</keyword>
<sequence>MTEHQTSRRTPGTAGRSDDPRGGDRPRDGEPDAASPRGDGRRADGPRVAGLLLAAGGGRRLGGRPKALLPHDGGLLVERAAAALRAGGCDPVHVVLGAGADRVRARAALPGCVLVEHPGWAEGMGTSLRAGLASLATPAAVPGGPVAVLVMLVDQPGVGAAAVARVRGAYRSPASLAAASYDGRRGHPVLLGTGHWTAVAEQATGDRGARAYLAEHRAEITLVDCSGLADPGDVDTPGDLWRLTRSGEELPAERGREPGEGPGRGPGGEPAR</sequence>
<dbReference type="GO" id="GO:0016740">
    <property type="term" value="F:transferase activity"/>
    <property type="evidence" value="ECO:0007669"/>
    <property type="project" value="UniProtKB-KW"/>
</dbReference>
<dbReference type="PANTHER" id="PTHR43777">
    <property type="entry name" value="MOLYBDENUM COFACTOR CYTIDYLYLTRANSFERASE"/>
    <property type="match status" value="1"/>
</dbReference>
<evidence type="ECO:0000259" key="2">
    <source>
        <dbReference type="Pfam" id="PF12804"/>
    </source>
</evidence>
<dbReference type="PANTHER" id="PTHR43777:SF1">
    <property type="entry name" value="MOLYBDENUM COFACTOR CYTIDYLYLTRANSFERASE"/>
    <property type="match status" value="1"/>
</dbReference>
<dbReference type="Pfam" id="PF12804">
    <property type="entry name" value="NTP_transf_3"/>
    <property type="match status" value="1"/>
</dbReference>